<name>A0A2S4L374_9HYPO</name>
<comment type="subcellular location">
    <subcellularLocation>
        <location evidence="2">Cytoplasm</location>
    </subcellularLocation>
    <subcellularLocation>
        <location evidence="1">Nucleus</location>
    </subcellularLocation>
</comment>
<evidence type="ECO:0000256" key="1">
    <source>
        <dbReference type="ARBA" id="ARBA00004123"/>
    </source>
</evidence>
<dbReference type="PROSITE" id="PS51061">
    <property type="entry name" value="R3H"/>
    <property type="match status" value="1"/>
</dbReference>
<dbReference type="InterPro" id="IPR036867">
    <property type="entry name" value="R3H_dom_sf"/>
</dbReference>
<dbReference type="CDD" id="cd02646">
    <property type="entry name" value="R3H_G-patch"/>
    <property type="match status" value="1"/>
</dbReference>
<evidence type="ECO:0000256" key="9">
    <source>
        <dbReference type="SAM" id="MobiDB-lite"/>
    </source>
</evidence>
<feature type="region of interest" description="Disordered" evidence="9">
    <location>
        <begin position="1"/>
        <end position="454"/>
    </location>
</feature>
<dbReference type="InterPro" id="IPR000467">
    <property type="entry name" value="G_patch_dom"/>
</dbReference>
<dbReference type="InterPro" id="IPR051189">
    <property type="entry name" value="Splicing_assoc_domain"/>
</dbReference>
<dbReference type="GO" id="GO:0005634">
    <property type="term" value="C:nucleus"/>
    <property type="evidence" value="ECO:0007669"/>
    <property type="project" value="UniProtKB-SubCell"/>
</dbReference>
<dbReference type="STRING" id="94208.A0A2S4L374"/>
<feature type="compositionally biased region" description="Basic and acidic residues" evidence="9">
    <location>
        <begin position="365"/>
        <end position="376"/>
    </location>
</feature>
<comment type="caution">
    <text evidence="12">The sequence shown here is derived from an EMBL/GenBank/DDBJ whole genome shotgun (WGS) entry which is preliminary data.</text>
</comment>
<organism evidence="12 13">
    <name type="scientific">Tolypocladium paradoxum</name>
    <dbReference type="NCBI Taxonomy" id="94208"/>
    <lineage>
        <taxon>Eukaryota</taxon>
        <taxon>Fungi</taxon>
        <taxon>Dikarya</taxon>
        <taxon>Ascomycota</taxon>
        <taxon>Pezizomycotina</taxon>
        <taxon>Sordariomycetes</taxon>
        <taxon>Hypocreomycetidae</taxon>
        <taxon>Hypocreales</taxon>
        <taxon>Ophiocordycipitaceae</taxon>
        <taxon>Tolypocladium</taxon>
    </lineage>
</organism>
<reference evidence="12 13" key="1">
    <citation type="submission" date="2018-01" db="EMBL/GenBank/DDBJ databases">
        <title>Harnessing the power of phylogenomics to disentangle the directionality and signatures of interkingdom host jumping in the parasitic fungal genus Tolypocladium.</title>
        <authorList>
            <person name="Quandt C.A."/>
            <person name="Patterson W."/>
            <person name="Spatafora J.W."/>
        </authorList>
    </citation>
    <scope>NUCLEOTIDE SEQUENCE [LARGE SCALE GENOMIC DNA]</scope>
    <source>
        <strain evidence="12 13">NRBC 100945</strain>
    </source>
</reference>
<keyword evidence="6" id="KW-0507">mRNA processing</keyword>
<dbReference type="GO" id="GO:0008380">
    <property type="term" value="P:RNA splicing"/>
    <property type="evidence" value="ECO:0007669"/>
    <property type="project" value="UniProtKB-KW"/>
</dbReference>
<dbReference type="SMART" id="SM00393">
    <property type="entry name" value="R3H"/>
    <property type="match status" value="1"/>
</dbReference>
<dbReference type="EMBL" id="PKSG01000294">
    <property type="protein sequence ID" value="POR36892.1"/>
    <property type="molecule type" value="Genomic_DNA"/>
</dbReference>
<dbReference type="InterPro" id="IPR034082">
    <property type="entry name" value="R3H_G-patch"/>
</dbReference>
<dbReference type="PROSITE" id="PS50174">
    <property type="entry name" value="G_PATCH"/>
    <property type="match status" value="1"/>
</dbReference>
<proteinExistence type="inferred from homology"/>
<evidence type="ECO:0000256" key="8">
    <source>
        <dbReference type="ARBA" id="ARBA00023242"/>
    </source>
</evidence>
<accession>A0A2S4L374</accession>
<evidence type="ECO:0000313" key="13">
    <source>
        <dbReference type="Proteomes" id="UP000237481"/>
    </source>
</evidence>
<feature type="compositionally biased region" description="Basic and acidic residues" evidence="9">
    <location>
        <begin position="56"/>
        <end position="67"/>
    </location>
</feature>
<evidence type="ECO:0000256" key="7">
    <source>
        <dbReference type="ARBA" id="ARBA00023187"/>
    </source>
</evidence>
<dbReference type="SMART" id="SM00443">
    <property type="entry name" value="G_patch"/>
    <property type="match status" value="1"/>
</dbReference>
<dbReference type="GO" id="GO:0006397">
    <property type="term" value="P:mRNA processing"/>
    <property type="evidence" value="ECO:0007669"/>
    <property type="project" value="UniProtKB-KW"/>
</dbReference>
<feature type="compositionally biased region" description="Basic and acidic residues" evidence="9">
    <location>
        <begin position="171"/>
        <end position="180"/>
    </location>
</feature>
<evidence type="ECO:0000256" key="6">
    <source>
        <dbReference type="ARBA" id="ARBA00022664"/>
    </source>
</evidence>
<feature type="compositionally biased region" description="Basic and acidic residues" evidence="9">
    <location>
        <begin position="115"/>
        <end position="127"/>
    </location>
</feature>
<dbReference type="Proteomes" id="UP000237481">
    <property type="component" value="Unassembled WGS sequence"/>
</dbReference>
<keyword evidence="5" id="KW-0963">Cytoplasm</keyword>
<feature type="domain" description="G-patch" evidence="10">
    <location>
        <begin position="628"/>
        <end position="671"/>
    </location>
</feature>
<evidence type="ECO:0000259" key="10">
    <source>
        <dbReference type="PROSITE" id="PS50174"/>
    </source>
</evidence>
<sequence length="671" mass="73118">MPRNRGGSFTPRGSRAARGARGGLRGRGRHADESAPFLPVPGVPSSLSPAGFTLADEARQTSQHDHSSWGQDSSLRSKPVLFLSAGKSEPLKDTNKAPPQGQPEDGQSMPIYEQQHGDAARHTDGHLPDIGGFDNAEVIGPEELDKAIEEATQGPGEPGAQETPSFFFDVTGKKSNEKPNKAPVQVPERHASPEGSSSDEIILFRGRNRNAQPHRSAALTYTPERTEVQANEQQISDVPAKTGHRPESPGIRLAIRSRPPGRGRRSRRGRDRNRGRGLGNTSDDDSMLADYIANMRANGEMDETPRQYMHNRRDLGGTESDASDHSPTPSNSKRHSGLGRASGPDAGTGDEVADKASAHSSNDSDGERCTTEREIGDETLSILKAGQHPLSGPDMGRRYTTSSDSDSSADEGEHGLGPTSGHDDLDVMDWERPSLRRKKGKGPRAQMTFDGRDSEVEQQLQAAWKSDRLKKKQRKKQREELRALGLLGQKTNPDDLRVKYPIGMTIQEVAAEVRTFLTGVDEILSFPPMDLHARKVIHDLANKFNIKSKSTGNADQRRPTLYKTGRTLPYVESAFEQAVARIRRPYLPRMDVERKRGPNQTPAARGSYAAATYRDGEIVGAAAPELGTENRGRTMLEKMGWSSGTALGAIHNKGILQPVTHAMKRSKAGLG</sequence>
<dbReference type="PANTHER" id="PTHR14195">
    <property type="entry name" value="G PATCH DOMAIN CONTAINING PROTEIN 2"/>
    <property type="match status" value="1"/>
</dbReference>
<keyword evidence="13" id="KW-1185">Reference proteome</keyword>
<dbReference type="OrthoDB" id="21470at2759"/>
<dbReference type="InterPro" id="IPR001374">
    <property type="entry name" value="R3H_dom"/>
</dbReference>
<evidence type="ECO:0000259" key="11">
    <source>
        <dbReference type="PROSITE" id="PS51061"/>
    </source>
</evidence>
<evidence type="ECO:0000256" key="4">
    <source>
        <dbReference type="ARBA" id="ARBA00018964"/>
    </source>
</evidence>
<feature type="domain" description="R3H" evidence="11">
    <location>
        <begin position="503"/>
        <end position="565"/>
    </location>
</feature>
<protein>
    <recommendedName>
        <fullName evidence="4">Protein SQS1</fullName>
    </recommendedName>
</protein>
<evidence type="ECO:0000256" key="3">
    <source>
        <dbReference type="ARBA" id="ARBA00010306"/>
    </source>
</evidence>
<dbReference type="Pfam" id="PF01585">
    <property type="entry name" value="G-patch"/>
    <property type="match status" value="1"/>
</dbReference>
<feature type="compositionally biased region" description="Basic and acidic residues" evidence="9">
    <location>
        <begin position="421"/>
        <end position="434"/>
    </location>
</feature>
<evidence type="ECO:0000313" key="12">
    <source>
        <dbReference type="EMBL" id="POR36892.1"/>
    </source>
</evidence>
<evidence type="ECO:0000256" key="2">
    <source>
        <dbReference type="ARBA" id="ARBA00004496"/>
    </source>
</evidence>
<feature type="compositionally biased region" description="Basic residues" evidence="9">
    <location>
        <begin position="259"/>
        <end position="275"/>
    </location>
</feature>
<dbReference type="SUPFAM" id="SSF82708">
    <property type="entry name" value="R3H domain"/>
    <property type="match status" value="1"/>
</dbReference>
<keyword evidence="8" id="KW-0539">Nucleus</keyword>
<dbReference type="GO" id="GO:0005737">
    <property type="term" value="C:cytoplasm"/>
    <property type="evidence" value="ECO:0007669"/>
    <property type="project" value="UniProtKB-SubCell"/>
</dbReference>
<dbReference type="Pfam" id="PF01424">
    <property type="entry name" value="R3H"/>
    <property type="match status" value="1"/>
</dbReference>
<evidence type="ECO:0000256" key="5">
    <source>
        <dbReference type="ARBA" id="ARBA00022490"/>
    </source>
</evidence>
<dbReference type="AlphaFoldDB" id="A0A2S4L374"/>
<gene>
    <name evidence="12" type="ORF">TPAR_02899</name>
</gene>
<dbReference type="GO" id="GO:0003676">
    <property type="term" value="F:nucleic acid binding"/>
    <property type="evidence" value="ECO:0007669"/>
    <property type="project" value="UniProtKB-UniRule"/>
</dbReference>
<comment type="similarity">
    <text evidence="3">Belongs to the SQS1 family.</text>
</comment>
<keyword evidence="7" id="KW-0508">mRNA splicing</keyword>
<dbReference type="Gene3D" id="3.30.1370.50">
    <property type="entry name" value="R3H-like domain"/>
    <property type="match status" value="1"/>
</dbReference>